<dbReference type="InterPro" id="IPR000531">
    <property type="entry name" value="Beta-barrel_TonB"/>
</dbReference>
<dbReference type="InterPro" id="IPR036942">
    <property type="entry name" value="Beta-barrel_TonB_sf"/>
</dbReference>
<feature type="chain" id="PRO_5042243992" evidence="10">
    <location>
        <begin position="28"/>
        <end position="1004"/>
    </location>
</feature>
<organism evidence="13 14">
    <name type="scientific">Xanthocytophaga flava</name>
    <dbReference type="NCBI Taxonomy" id="3048013"/>
    <lineage>
        <taxon>Bacteria</taxon>
        <taxon>Pseudomonadati</taxon>
        <taxon>Bacteroidota</taxon>
        <taxon>Cytophagia</taxon>
        <taxon>Cytophagales</taxon>
        <taxon>Rhodocytophagaceae</taxon>
        <taxon>Xanthocytophaga</taxon>
    </lineage>
</organism>
<keyword evidence="5 9" id="KW-0798">TonB box</keyword>
<proteinExistence type="inferred from homology"/>
<dbReference type="PROSITE" id="PS52016">
    <property type="entry name" value="TONB_DEPENDENT_REC_3"/>
    <property type="match status" value="1"/>
</dbReference>
<keyword evidence="7 8" id="KW-0998">Cell outer membrane</keyword>
<evidence type="ECO:0000256" key="7">
    <source>
        <dbReference type="ARBA" id="ARBA00023237"/>
    </source>
</evidence>
<evidence type="ECO:0000256" key="10">
    <source>
        <dbReference type="SAM" id="SignalP"/>
    </source>
</evidence>
<evidence type="ECO:0000313" key="13">
    <source>
        <dbReference type="EMBL" id="MDJ1486308.1"/>
    </source>
</evidence>
<dbReference type="Pfam" id="PF00593">
    <property type="entry name" value="TonB_dep_Rec_b-barrel"/>
    <property type="match status" value="1"/>
</dbReference>
<dbReference type="InterPro" id="IPR023996">
    <property type="entry name" value="TonB-dep_OMP_SusC/RagA"/>
</dbReference>
<evidence type="ECO:0000256" key="6">
    <source>
        <dbReference type="ARBA" id="ARBA00023136"/>
    </source>
</evidence>
<dbReference type="Pfam" id="PF07715">
    <property type="entry name" value="Plug"/>
    <property type="match status" value="1"/>
</dbReference>
<protein>
    <submittedName>
        <fullName evidence="13">SusC/RagA family TonB-linked outer membrane protein</fullName>
    </submittedName>
</protein>
<dbReference type="Gene3D" id="2.60.40.1120">
    <property type="entry name" value="Carboxypeptidase-like, regulatory domain"/>
    <property type="match status" value="1"/>
</dbReference>
<evidence type="ECO:0000256" key="1">
    <source>
        <dbReference type="ARBA" id="ARBA00004571"/>
    </source>
</evidence>
<reference evidence="13" key="1">
    <citation type="submission" date="2023-05" db="EMBL/GenBank/DDBJ databases">
        <authorList>
            <person name="Zhang X."/>
        </authorList>
    </citation>
    <scope>NUCLEOTIDE SEQUENCE</scope>
    <source>
        <strain evidence="13">YF14B1</strain>
    </source>
</reference>
<comment type="caution">
    <text evidence="13">The sequence shown here is derived from an EMBL/GenBank/DDBJ whole genome shotgun (WGS) entry which is preliminary data.</text>
</comment>
<keyword evidence="6 8" id="KW-0472">Membrane</keyword>
<keyword evidence="10" id="KW-0732">Signal</keyword>
<evidence type="ECO:0000256" key="3">
    <source>
        <dbReference type="ARBA" id="ARBA00022452"/>
    </source>
</evidence>
<evidence type="ECO:0000256" key="2">
    <source>
        <dbReference type="ARBA" id="ARBA00022448"/>
    </source>
</evidence>
<keyword evidence="2 8" id="KW-0813">Transport</keyword>
<evidence type="ECO:0000256" key="9">
    <source>
        <dbReference type="RuleBase" id="RU003357"/>
    </source>
</evidence>
<keyword evidence="3 8" id="KW-1134">Transmembrane beta strand</keyword>
<sequence length="1004" mass="111162">MKNIPKKCMVGLQFLLFSLFVIPQVYAQVIVKGTVKSETGEGFPAVSIFIKGTNKGTKTDADGKFSIEAPGPEAVLVFTFVGYQKKEVQIGNSSVLDVTLETDIRALDEVVVTALGIKREKKQLTYSTQEVKAEEITRAKETGVLNSLTGKISGVQITSSTGQPGSSSRIVIRGTSSLLGDNEALIVLDGVPINNSQTGNAGPGNGVSRLSDIDPSIIESINVLKGSAASALYGSSAARGVVMITTKNGSAYKKPSINFTSQVSLESPILPSVQSKYAQGTGGVYYNGEDQKTSLLWGPEIKGLTVNGVPVRNKNPMKEFFQTGKTYTNSLSAQGGSDKSNYLLSYSYLDQAGTVPTTNYKRHSAFLKFQNQLFDNLTSTFQFNYVNSTNHRIAEGYGLESPLWTVFTAPFTWDPKPALDANGNQRVFRYSRNNPYWVLDNIYNDSRNNRFLPVLTLTYKPLTWLTISERVGADVYTEQIKYFEAPSDVLATKGVITDRNNNFRQFNNDLIIEARKNFGPDWDVSLLLGNNLFSTYSQTYQIQGTGLTVDNFNNVSNAERQVSYENYSRKRKVGFYGQTNVEYKGLLNFSLTGRYDGTSVLAKGNNYYAYGSASMGFIFSELLSSVPAINFGKLRLSYSKVGNDNVGPYSLTTPYTTATNFPFNGQNGFLMQNTLGNANLVNENTNEFEVGLEMKLLQNRIGFEASYFDRRHKDLLTQNIPIAPSTGYSYTTLNAGDMTNKGVEVLLNLTPVKADNFSWDVTVNYTKINNKVTRIYGGQDQLNLGQTYAFVGDPYGTFYNYGYKRNEQGRILIDDSGLPLLSSDYQKIGNIQPDWLGGITNTFRYKGITLSFFFDMKKGGDIMNSDQRYGYFYGAPKVTENRENRVVSGIRESDGQENTTEVTGQAYYQRLNTIYEESVQDGTYIKLRNVSLSYNFSKLLLQKTPFATASLTATGRNLWIYSPHFTGADPEVNSFGTGNDAIGTYAYSVPTSRSFNFTLSVTFK</sequence>
<dbReference type="InterPro" id="IPR037066">
    <property type="entry name" value="Plug_dom_sf"/>
</dbReference>
<dbReference type="NCBIfam" id="TIGR04057">
    <property type="entry name" value="SusC_RagA_signa"/>
    <property type="match status" value="1"/>
</dbReference>
<evidence type="ECO:0000313" key="14">
    <source>
        <dbReference type="Proteomes" id="UP001241110"/>
    </source>
</evidence>
<feature type="domain" description="TonB-dependent receptor-like beta-barrel" evidence="11">
    <location>
        <begin position="411"/>
        <end position="958"/>
    </location>
</feature>
<dbReference type="GO" id="GO:0009279">
    <property type="term" value="C:cell outer membrane"/>
    <property type="evidence" value="ECO:0007669"/>
    <property type="project" value="UniProtKB-SubCell"/>
</dbReference>
<evidence type="ECO:0000256" key="8">
    <source>
        <dbReference type="PROSITE-ProRule" id="PRU01360"/>
    </source>
</evidence>
<dbReference type="InterPro" id="IPR012910">
    <property type="entry name" value="Plug_dom"/>
</dbReference>
<dbReference type="InterPro" id="IPR039426">
    <property type="entry name" value="TonB-dep_rcpt-like"/>
</dbReference>
<evidence type="ECO:0000259" key="11">
    <source>
        <dbReference type="Pfam" id="PF00593"/>
    </source>
</evidence>
<dbReference type="InterPro" id="IPR023997">
    <property type="entry name" value="TonB-dep_OMP_SusC/RagA_CS"/>
</dbReference>
<name>A0AAE3R1C7_9BACT</name>
<feature type="domain" description="TonB-dependent receptor plug" evidence="12">
    <location>
        <begin position="121"/>
        <end position="241"/>
    </location>
</feature>
<dbReference type="EMBL" id="JASJOS010000034">
    <property type="protein sequence ID" value="MDJ1486308.1"/>
    <property type="molecule type" value="Genomic_DNA"/>
</dbReference>
<feature type="signal peptide" evidence="10">
    <location>
        <begin position="1"/>
        <end position="27"/>
    </location>
</feature>
<dbReference type="Gene3D" id="2.40.170.20">
    <property type="entry name" value="TonB-dependent receptor, beta-barrel domain"/>
    <property type="match status" value="1"/>
</dbReference>
<evidence type="ECO:0000259" key="12">
    <source>
        <dbReference type="Pfam" id="PF07715"/>
    </source>
</evidence>
<dbReference type="SUPFAM" id="SSF49464">
    <property type="entry name" value="Carboxypeptidase regulatory domain-like"/>
    <property type="match status" value="1"/>
</dbReference>
<dbReference type="SUPFAM" id="SSF56935">
    <property type="entry name" value="Porins"/>
    <property type="match status" value="1"/>
</dbReference>
<comment type="similarity">
    <text evidence="8 9">Belongs to the TonB-dependent receptor family.</text>
</comment>
<dbReference type="Proteomes" id="UP001241110">
    <property type="component" value="Unassembled WGS sequence"/>
</dbReference>
<gene>
    <name evidence="13" type="ORF">QNI16_37860</name>
</gene>
<dbReference type="AlphaFoldDB" id="A0AAE3R1C7"/>
<dbReference type="InterPro" id="IPR008969">
    <property type="entry name" value="CarboxyPept-like_regulatory"/>
</dbReference>
<evidence type="ECO:0000256" key="5">
    <source>
        <dbReference type="ARBA" id="ARBA00023077"/>
    </source>
</evidence>
<accession>A0AAE3R1C7</accession>
<evidence type="ECO:0000256" key="4">
    <source>
        <dbReference type="ARBA" id="ARBA00022692"/>
    </source>
</evidence>
<comment type="subcellular location">
    <subcellularLocation>
        <location evidence="1 8">Cell outer membrane</location>
        <topology evidence="1 8">Multi-pass membrane protein</topology>
    </subcellularLocation>
</comment>
<dbReference type="RefSeq" id="WP_313989797.1">
    <property type="nucleotide sequence ID" value="NZ_JASJOS010000034.1"/>
</dbReference>
<dbReference type="NCBIfam" id="TIGR04056">
    <property type="entry name" value="OMP_RagA_SusC"/>
    <property type="match status" value="1"/>
</dbReference>
<dbReference type="Gene3D" id="2.170.130.10">
    <property type="entry name" value="TonB-dependent receptor, plug domain"/>
    <property type="match status" value="1"/>
</dbReference>
<dbReference type="Pfam" id="PF13715">
    <property type="entry name" value="CarbopepD_reg_2"/>
    <property type="match status" value="1"/>
</dbReference>
<keyword evidence="4 8" id="KW-0812">Transmembrane</keyword>